<feature type="compositionally biased region" description="Low complexity" evidence="1">
    <location>
        <begin position="1685"/>
        <end position="1695"/>
    </location>
</feature>
<feature type="region of interest" description="Disordered" evidence="1">
    <location>
        <begin position="1289"/>
        <end position="1388"/>
    </location>
</feature>
<organism evidence="2 3">
    <name type="scientific">Puccinia coronata f. sp. avenae</name>
    <dbReference type="NCBI Taxonomy" id="200324"/>
    <lineage>
        <taxon>Eukaryota</taxon>
        <taxon>Fungi</taxon>
        <taxon>Dikarya</taxon>
        <taxon>Basidiomycota</taxon>
        <taxon>Pucciniomycotina</taxon>
        <taxon>Pucciniomycetes</taxon>
        <taxon>Pucciniales</taxon>
        <taxon>Pucciniaceae</taxon>
        <taxon>Puccinia</taxon>
    </lineage>
</organism>
<dbReference type="Proteomes" id="UP000235392">
    <property type="component" value="Unassembled WGS sequence"/>
</dbReference>
<feature type="region of interest" description="Disordered" evidence="1">
    <location>
        <begin position="1602"/>
        <end position="1967"/>
    </location>
</feature>
<feature type="region of interest" description="Disordered" evidence="1">
    <location>
        <begin position="733"/>
        <end position="752"/>
    </location>
</feature>
<feature type="region of interest" description="Disordered" evidence="1">
    <location>
        <begin position="1"/>
        <end position="102"/>
    </location>
</feature>
<feature type="compositionally biased region" description="Acidic residues" evidence="1">
    <location>
        <begin position="397"/>
        <end position="407"/>
    </location>
</feature>
<feature type="compositionally biased region" description="Polar residues" evidence="1">
    <location>
        <begin position="52"/>
        <end position="87"/>
    </location>
</feature>
<feature type="compositionally biased region" description="Low complexity" evidence="1">
    <location>
        <begin position="1317"/>
        <end position="1336"/>
    </location>
</feature>
<feature type="compositionally biased region" description="Polar residues" evidence="1">
    <location>
        <begin position="1175"/>
        <end position="1184"/>
    </location>
</feature>
<feature type="compositionally biased region" description="Polar residues" evidence="1">
    <location>
        <begin position="192"/>
        <end position="207"/>
    </location>
</feature>
<feature type="compositionally biased region" description="Low complexity" evidence="1">
    <location>
        <begin position="1991"/>
        <end position="2003"/>
    </location>
</feature>
<feature type="region of interest" description="Disordered" evidence="1">
    <location>
        <begin position="1981"/>
        <end position="2003"/>
    </location>
</feature>
<feature type="region of interest" description="Disordered" evidence="1">
    <location>
        <begin position="1220"/>
        <end position="1244"/>
    </location>
</feature>
<feature type="region of interest" description="Disordered" evidence="1">
    <location>
        <begin position="2045"/>
        <end position="2081"/>
    </location>
</feature>
<feature type="region of interest" description="Disordered" evidence="1">
    <location>
        <begin position="1170"/>
        <end position="1203"/>
    </location>
</feature>
<feature type="region of interest" description="Disordered" evidence="1">
    <location>
        <begin position="1444"/>
        <end position="1479"/>
    </location>
</feature>
<evidence type="ECO:0000313" key="2">
    <source>
        <dbReference type="EMBL" id="PLW16073.1"/>
    </source>
</evidence>
<feature type="compositionally biased region" description="Low complexity" evidence="1">
    <location>
        <begin position="1846"/>
        <end position="1862"/>
    </location>
</feature>
<accession>A0A2N5SS42</accession>
<feature type="compositionally biased region" description="Polar residues" evidence="1">
    <location>
        <begin position="1807"/>
        <end position="1818"/>
    </location>
</feature>
<feature type="region of interest" description="Disordered" evidence="1">
    <location>
        <begin position="2231"/>
        <end position="2305"/>
    </location>
</feature>
<feature type="region of interest" description="Disordered" evidence="1">
    <location>
        <begin position="830"/>
        <end position="850"/>
    </location>
</feature>
<protein>
    <submittedName>
        <fullName evidence="2">Uncharacterized protein</fullName>
    </submittedName>
</protein>
<feature type="compositionally biased region" description="Basic and acidic residues" evidence="1">
    <location>
        <begin position="661"/>
        <end position="690"/>
    </location>
</feature>
<feature type="region of interest" description="Disordered" evidence="1">
    <location>
        <begin position="137"/>
        <end position="163"/>
    </location>
</feature>
<feature type="compositionally biased region" description="Pro residues" evidence="1">
    <location>
        <begin position="17"/>
        <end position="29"/>
    </location>
</feature>
<feature type="compositionally biased region" description="Basic and acidic residues" evidence="1">
    <location>
        <begin position="1823"/>
        <end position="1839"/>
    </location>
</feature>
<proteinExistence type="predicted"/>
<feature type="compositionally biased region" description="Acidic residues" evidence="1">
    <location>
        <begin position="480"/>
        <end position="501"/>
    </location>
</feature>
<feature type="compositionally biased region" description="Basic residues" evidence="1">
    <location>
        <begin position="1912"/>
        <end position="1923"/>
    </location>
</feature>
<evidence type="ECO:0000256" key="1">
    <source>
        <dbReference type="SAM" id="MobiDB-lite"/>
    </source>
</evidence>
<feature type="compositionally biased region" description="Low complexity" evidence="1">
    <location>
        <begin position="149"/>
        <end position="163"/>
    </location>
</feature>
<feature type="compositionally biased region" description="Low complexity" evidence="1">
    <location>
        <begin position="2268"/>
        <end position="2287"/>
    </location>
</feature>
<feature type="compositionally biased region" description="Basic and acidic residues" evidence="1">
    <location>
        <begin position="1662"/>
        <end position="1672"/>
    </location>
</feature>
<feature type="compositionally biased region" description="Basic and acidic residues" evidence="1">
    <location>
        <begin position="605"/>
        <end position="621"/>
    </location>
</feature>
<feature type="compositionally biased region" description="Basic residues" evidence="1">
    <location>
        <begin position="2258"/>
        <end position="2267"/>
    </location>
</feature>
<feature type="compositionally biased region" description="Low complexity" evidence="1">
    <location>
        <begin position="362"/>
        <end position="396"/>
    </location>
</feature>
<feature type="region of interest" description="Disordered" evidence="1">
    <location>
        <begin position="192"/>
        <end position="501"/>
    </location>
</feature>
<feature type="compositionally biased region" description="Acidic residues" evidence="1">
    <location>
        <begin position="454"/>
        <end position="466"/>
    </location>
</feature>
<feature type="compositionally biased region" description="Polar residues" evidence="1">
    <location>
        <begin position="1466"/>
        <end position="1475"/>
    </location>
</feature>
<feature type="region of interest" description="Disordered" evidence="1">
    <location>
        <begin position="642"/>
        <end position="717"/>
    </location>
</feature>
<name>A0A2N5SS42_9BASI</name>
<feature type="region of interest" description="Disordered" evidence="1">
    <location>
        <begin position="605"/>
        <end position="624"/>
    </location>
</feature>
<comment type="caution">
    <text evidence="2">The sequence shown here is derived from an EMBL/GenBank/DDBJ whole genome shotgun (WGS) entry which is preliminary data.</text>
</comment>
<feature type="compositionally biased region" description="Polar residues" evidence="1">
    <location>
        <begin position="1293"/>
        <end position="1307"/>
    </location>
</feature>
<feature type="compositionally biased region" description="Polar residues" evidence="1">
    <location>
        <begin position="1357"/>
        <end position="1372"/>
    </location>
</feature>
<feature type="compositionally biased region" description="Acidic residues" evidence="1">
    <location>
        <begin position="249"/>
        <end position="262"/>
    </location>
</feature>
<feature type="compositionally biased region" description="Low complexity" evidence="1">
    <location>
        <begin position="302"/>
        <end position="312"/>
    </location>
</feature>
<gene>
    <name evidence="2" type="ORF">PCASD_20493</name>
</gene>
<sequence>MASVRGSSGGFLASPTESPPGGSPGPSVSPLPARVTGVTEPVPGPVPENTTSTTDEQTQSKLRSTLHNQSSCFYPSQPPISRQNRLPNSPGAVQQPRVSKSKDSHLINQSHDRFFSLSVQLAVMTGSNSYRPRHSHPINGPSLIPQHVLNSNRNSPSPRLSRPAIDPYKAFTADDLDGFVDSITRKIRNALLGNTSTDSQPKTQTHPRTSDVFGKLESIPTSDRADLAAAPGPSGFRNQSTQHPTDDTAPTEETDYESDDNHDDSIQPKQKTREHIEINSDDDILISSPPSSHAVRNKTSHIDSSSDSNSNDDLIDSDVDSESNNRGSDYSGGRRPASQDLDPRATSFFNNPTSSDPEDIVSIDNSMEESSSVSNSSHSQKTSSEPEPAQESSPSEIQDELDTEDSIQADSDSSSIVFQPHPSSSKPPASHHPFQSFDGEESSDDDHGSVHTDDIDEFEDEDEDEENVKSDNDSAFNDRDIDDDDDNDRDLDGDEIEADDQLADIAVNFKGENMEEVEPSKDAKNVIPGELEHGEIEFQGGLGKEGAVELSTRSNTKNLVTNDIMVAEPFIPIHENIQDTHQSSHANVEQLKEHVGQGPADVAKGEVDYSRTDHQSPDKPRGTKAVALAAAELRKLSRTGSFSADGTMMFRPCSESSVNLDSDRAPEDGQHSDKAQAAGDLDRLPAKDLHTPNVPAQSQSSSSQLLNRTQPQSPHYPDIRHADLELVHDKQFSPIKPTPELPPGSEEANLRDKSLPQTLPSELQDSNHKLEGSPPVAPPTCDSTAAQSECKGVETSTKELEEQIEDDNDLFEGDEDLRLHRLGVDKSRFHKLDQNGKGSSPPINPSNEVEDRFSSIEKQLESYMARTEEPQISSKESQTQQAVCEPPHPSSMCNDSIVTTIQSVVIDTVAQQPLRTDSQVVDHSTQSTVVQDAHMHEPSTKIEQEGAAVLQAEDTPMDTVDEAQSRVLPTDADDTVRPTLDVPWGQLSEGLSEVTQEVTMNQVNFFPLKQSDSEIFNSASWKPALSTSVSSAHDHANARLCSSTEMNCSVISLSLPQRCNVRQTLNFEEDPESIVEAPRGSRDEMNVPSKNGLPQFSSGHDQEDYDMLASSLADGNSDINIEDSKKDIDKTINTKDTEGVLGDSSMLSRVEKTDPDMLQDEKYVLSTPSIHLDTDTSPLTQSAQPAPFPSTHPAGSPSIPTASNDLMEESDILLSQFINCDPDEADDSNPDIQPAPAPPAPSATVVPAVTFATSPPTEMHSFQRVDDQPAANDTQLNIMLDVEQPFSAFEPQTPRTSTAGGQRTSSEPSERHFSRGSAYSAPSSVRSSDAASVPASIAPPPPLHNASMGAPTEAVGLSNQMTRRSSIDSSTHAEPPSPSTSTRHRSAPITQEQVNAPGLPHVEAAEIASPPSHGLPDPHRSPPLSIQQLIPTCLVGVDNPVSRASSVVASPPSPSRSHLLEGSHLSIGTSNQDPSPQFDPRLLLPDPVATPLPVSVPAIKLDDLPNACLSIERHPSINSSAASQAATSPRFEKFSSMVSPTNQAPDALIERNVQAVGEINTPDNNALIEKNVQAVGDINIPDNNTLIEKNVQAVGKINTSDNKVALASPPRGTIPKHQDRVSGSVSPRSNKAPETDQRSEPPPETLISRKDSQLSQTSSTEQRGDTEQEKMIFPDPGPHLSTNIAAASSDKASSSIQGPVEPSDVQQDPISEETAAPQLDVHTDPAPNDVENPPMEVEQDLPAIGDAQPATAVERDTLDQGDVDPAPNNKQPPINDEVRDPLQVTEPPETPSQLGPLTRNKRKRFSTPKTVTGTTDSPVISPEEQKKLDHESQLREILQKRRAFKQRTPQTVPQPKQTKKQQINQSSPTAEAKKKKNVIKRDVDHSPGEANLEGEAESHVPSDATEVESKVPHVRSRLPRAAKKSSLAPNSLAPPAQIPTPYNVPTRSATPLPSPSSPLNINAGDESSNSILNLERDDLSLTVGNRKSSKNSRSTTSPAPPASVVSVMIPQLQPEDMIPKLRLHQHNSKTKLFGHHVDHQALESLQQRGPDDTEPKPIVGARPNRRKYSEGTEARALPPSLPPVTRSHCHFIRLQFPKDVDRRFDTFLVPQCATGDEEIKKKMKVLEMIEDDNLTGEEQSRGIRIGPDGHKHSDARLEYPSLLTLKPEHSTFAVDDETLNILIDVFGLSLIQDGQVEVLLPKSYFTKFDDDEDDDYQQDLLRELERGRELSSCSFSSRNEPPPPHVSGGTASTSRNNTHNRLKRRAHSPSSSLHSRASSPRSSSFLSPTEPKAHKRRKSNQLEEI</sequence>
<feature type="region of interest" description="Disordered" evidence="1">
    <location>
        <begin position="757"/>
        <end position="804"/>
    </location>
</feature>
<dbReference type="EMBL" id="PGCI01000781">
    <property type="protein sequence ID" value="PLW16073.1"/>
    <property type="molecule type" value="Genomic_DNA"/>
</dbReference>
<feature type="compositionally biased region" description="Low complexity" evidence="1">
    <location>
        <begin position="408"/>
        <end position="437"/>
    </location>
</feature>
<feature type="compositionally biased region" description="Low complexity" evidence="1">
    <location>
        <begin position="30"/>
        <end position="51"/>
    </location>
</feature>
<feature type="compositionally biased region" description="Basic and acidic residues" evidence="1">
    <location>
        <begin position="1631"/>
        <end position="1652"/>
    </location>
</feature>
<feature type="compositionally biased region" description="Basic and acidic residues" evidence="1">
    <location>
        <begin position="263"/>
        <end position="278"/>
    </location>
</feature>
<evidence type="ECO:0000313" key="3">
    <source>
        <dbReference type="Proteomes" id="UP000235392"/>
    </source>
</evidence>
<reference evidence="2 3" key="1">
    <citation type="submission" date="2017-11" db="EMBL/GenBank/DDBJ databases">
        <title>De novo assembly and phasing of dikaryotic genomes from two isolates of Puccinia coronata f. sp. avenae, the causal agent of oat crown rust.</title>
        <authorList>
            <person name="Miller M.E."/>
            <person name="Zhang Y."/>
            <person name="Omidvar V."/>
            <person name="Sperschneider J."/>
            <person name="Schwessinger B."/>
            <person name="Raley C."/>
            <person name="Palmer J.M."/>
            <person name="Garnica D."/>
            <person name="Upadhyaya N."/>
            <person name="Rathjen J."/>
            <person name="Taylor J.M."/>
            <person name="Park R.F."/>
            <person name="Dodds P.N."/>
            <person name="Hirsch C.D."/>
            <person name="Kianian S.F."/>
            <person name="Figueroa M."/>
        </authorList>
    </citation>
    <scope>NUCLEOTIDE SEQUENCE [LARGE SCALE GENOMIC DNA]</scope>
    <source>
        <strain evidence="2">12SD80</strain>
    </source>
</reference>
<feature type="compositionally biased region" description="Basic and acidic residues" evidence="1">
    <location>
        <begin position="467"/>
        <end position="479"/>
    </location>
</feature>